<evidence type="ECO:0000259" key="1">
    <source>
        <dbReference type="Pfam" id="PF13577"/>
    </source>
</evidence>
<accession>A0ABV6YAG1</accession>
<dbReference type="Proteomes" id="UP001593940">
    <property type="component" value="Unassembled WGS sequence"/>
</dbReference>
<gene>
    <name evidence="2" type="ORF">ACETIH_16360</name>
</gene>
<comment type="caution">
    <text evidence="2">The sequence shown here is derived from an EMBL/GenBank/DDBJ whole genome shotgun (WGS) entry which is preliminary data.</text>
</comment>
<reference evidence="2 3" key="1">
    <citation type="submission" date="2024-09" db="EMBL/GenBank/DDBJ databases">
        <title>Nodulacao em especies de Leguminosae Basais da Amazonia e Caracterizacao dos Rizobios e Bacterias Associadas aos Nodulos.</title>
        <authorList>
            <person name="Jambeiro I.C.A."/>
            <person name="Lopes I.S."/>
            <person name="Aguiar E.R.G.R."/>
            <person name="Santos A.F.J."/>
            <person name="Dos Santos J.M.F."/>
            <person name="Gross E."/>
        </authorList>
    </citation>
    <scope>NUCLEOTIDE SEQUENCE [LARGE SCALE GENOMIC DNA]</scope>
    <source>
        <strain evidence="2 3">BRUESC1165</strain>
    </source>
</reference>
<keyword evidence="3" id="KW-1185">Reference proteome</keyword>
<dbReference type="Pfam" id="PF13577">
    <property type="entry name" value="SnoaL_4"/>
    <property type="match status" value="1"/>
</dbReference>
<protein>
    <submittedName>
        <fullName evidence="2">Nuclear transport factor 2 family protein</fullName>
    </submittedName>
</protein>
<dbReference type="Gene3D" id="3.10.450.50">
    <property type="match status" value="1"/>
</dbReference>
<dbReference type="EMBL" id="JBHOMY010000046">
    <property type="protein sequence ID" value="MFC1458239.1"/>
    <property type="molecule type" value="Genomic_DNA"/>
</dbReference>
<dbReference type="InterPro" id="IPR037401">
    <property type="entry name" value="SnoaL-like"/>
</dbReference>
<dbReference type="SUPFAM" id="SSF54427">
    <property type="entry name" value="NTF2-like"/>
    <property type="match status" value="1"/>
</dbReference>
<evidence type="ECO:0000313" key="3">
    <source>
        <dbReference type="Proteomes" id="UP001593940"/>
    </source>
</evidence>
<feature type="domain" description="SnoaL-like" evidence="1">
    <location>
        <begin position="28"/>
        <end position="152"/>
    </location>
</feature>
<dbReference type="InterPro" id="IPR032710">
    <property type="entry name" value="NTF2-like_dom_sf"/>
</dbReference>
<name>A0ABV6YAG1_9HYPH</name>
<dbReference type="CDD" id="cd00531">
    <property type="entry name" value="NTF2_like"/>
    <property type="match status" value="1"/>
</dbReference>
<dbReference type="RefSeq" id="WP_377030240.1">
    <property type="nucleotide sequence ID" value="NZ_JBHOMY010000046.1"/>
</dbReference>
<proteinExistence type="predicted"/>
<evidence type="ECO:0000313" key="2">
    <source>
        <dbReference type="EMBL" id="MFC1458239.1"/>
    </source>
</evidence>
<organism evidence="2 3">
    <name type="scientific">Microvirga arabica</name>
    <dbReference type="NCBI Taxonomy" id="1128671"/>
    <lineage>
        <taxon>Bacteria</taxon>
        <taxon>Pseudomonadati</taxon>
        <taxon>Pseudomonadota</taxon>
        <taxon>Alphaproteobacteria</taxon>
        <taxon>Hyphomicrobiales</taxon>
        <taxon>Methylobacteriaceae</taxon>
        <taxon>Microvirga</taxon>
    </lineage>
</organism>
<sequence>MKTLLDTLVRPGMGDAVMKKRIADLDALDHIAINDLLCRFFLAFDERDWTSMADCLAPEVFIDYSSSGREQPSTMTNSEFVQRRQNAIDTLAKHHSFSNLLLSSEADVVRGRCNYLILRFERDLKRPDEDFYHSCGSYEFVFCKLDGSWRIISIMQSALRSWGNPHLHGGTRKAKT</sequence>